<organism evidence="10 11">
    <name type="scientific">Candidatus Falkowbacteria bacterium RIFOXYD2_FULL_34_120</name>
    <dbReference type="NCBI Taxonomy" id="1798007"/>
    <lineage>
        <taxon>Bacteria</taxon>
        <taxon>Candidatus Falkowiibacteriota</taxon>
    </lineage>
</organism>
<dbReference type="Pfam" id="PF00512">
    <property type="entry name" value="HisKA"/>
    <property type="match status" value="1"/>
</dbReference>
<dbReference type="Pfam" id="PF08448">
    <property type="entry name" value="PAS_4"/>
    <property type="match status" value="1"/>
</dbReference>
<evidence type="ECO:0000259" key="9">
    <source>
        <dbReference type="PROSITE" id="PS50113"/>
    </source>
</evidence>
<feature type="coiled-coil region" evidence="6">
    <location>
        <begin position="632"/>
        <end position="673"/>
    </location>
</feature>
<evidence type="ECO:0000256" key="6">
    <source>
        <dbReference type="SAM" id="Coils"/>
    </source>
</evidence>
<dbReference type="SMART" id="SM00388">
    <property type="entry name" value="HisKA"/>
    <property type="match status" value="1"/>
</dbReference>
<dbReference type="InterPro" id="IPR036890">
    <property type="entry name" value="HATPase_C_sf"/>
</dbReference>
<feature type="domain" description="PAC" evidence="9">
    <location>
        <begin position="340"/>
        <end position="390"/>
    </location>
</feature>
<dbReference type="InterPro" id="IPR013656">
    <property type="entry name" value="PAS_4"/>
</dbReference>
<keyword evidence="3" id="KW-0597">Phosphoprotein</keyword>
<dbReference type="InterPro" id="IPR003661">
    <property type="entry name" value="HisK_dim/P_dom"/>
</dbReference>
<dbReference type="InterPro" id="IPR000014">
    <property type="entry name" value="PAS"/>
</dbReference>
<accession>A0A1F5TN95</accession>
<proteinExistence type="predicted"/>
<evidence type="ECO:0000256" key="4">
    <source>
        <dbReference type="ARBA" id="ARBA00022679"/>
    </source>
</evidence>
<dbReference type="InterPro" id="IPR001610">
    <property type="entry name" value="PAC"/>
</dbReference>
<dbReference type="InterPro" id="IPR005467">
    <property type="entry name" value="His_kinase_dom"/>
</dbReference>
<dbReference type="Pfam" id="PF02518">
    <property type="entry name" value="HATPase_c"/>
    <property type="match status" value="1"/>
</dbReference>
<dbReference type="InterPro" id="IPR000700">
    <property type="entry name" value="PAS-assoc_C"/>
</dbReference>
<dbReference type="PRINTS" id="PR00344">
    <property type="entry name" value="BCTRLSENSOR"/>
</dbReference>
<dbReference type="InterPro" id="IPR013655">
    <property type="entry name" value="PAS_fold_3"/>
</dbReference>
<evidence type="ECO:0000256" key="1">
    <source>
        <dbReference type="ARBA" id="ARBA00000085"/>
    </source>
</evidence>
<dbReference type="CDD" id="cd00130">
    <property type="entry name" value="PAS"/>
    <property type="match status" value="5"/>
</dbReference>
<evidence type="ECO:0000259" key="7">
    <source>
        <dbReference type="PROSITE" id="PS50109"/>
    </source>
</evidence>
<dbReference type="Pfam" id="PF13426">
    <property type="entry name" value="PAS_9"/>
    <property type="match status" value="2"/>
</dbReference>
<dbReference type="InterPro" id="IPR035965">
    <property type="entry name" value="PAS-like_dom_sf"/>
</dbReference>
<protein>
    <recommendedName>
        <fullName evidence="2">histidine kinase</fullName>
        <ecNumber evidence="2">2.7.13.3</ecNumber>
    </recommendedName>
</protein>
<dbReference type="PROSITE" id="PS50109">
    <property type="entry name" value="HIS_KIN"/>
    <property type="match status" value="1"/>
</dbReference>
<comment type="caution">
    <text evidence="10">The sequence shown here is derived from an EMBL/GenBank/DDBJ whole genome shotgun (WGS) entry which is preliminary data.</text>
</comment>
<feature type="domain" description="PAS" evidence="8">
    <location>
        <begin position="267"/>
        <end position="337"/>
    </location>
</feature>
<dbReference type="FunFam" id="3.30.565.10:FF:000010">
    <property type="entry name" value="Sensor histidine kinase RcsC"/>
    <property type="match status" value="1"/>
</dbReference>
<evidence type="ECO:0000256" key="3">
    <source>
        <dbReference type="ARBA" id="ARBA00022553"/>
    </source>
</evidence>
<dbReference type="PROSITE" id="PS50112">
    <property type="entry name" value="PAS"/>
    <property type="match status" value="4"/>
</dbReference>
<dbReference type="PANTHER" id="PTHR43047">
    <property type="entry name" value="TWO-COMPONENT HISTIDINE PROTEIN KINASE"/>
    <property type="match status" value="1"/>
</dbReference>
<dbReference type="Proteomes" id="UP000177579">
    <property type="component" value="Unassembled WGS sequence"/>
</dbReference>
<dbReference type="InterPro" id="IPR036097">
    <property type="entry name" value="HisK_dim/P_sf"/>
</dbReference>
<dbReference type="GO" id="GO:0009927">
    <property type="term" value="F:histidine phosphotransfer kinase activity"/>
    <property type="evidence" value="ECO:0007669"/>
    <property type="project" value="TreeGrafter"/>
</dbReference>
<dbReference type="SUPFAM" id="SSF55874">
    <property type="entry name" value="ATPase domain of HSP90 chaperone/DNA topoisomerase II/histidine kinase"/>
    <property type="match status" value="1"/>
</dbReference>
<dbReference type="SMART" id="SM00387">
    <property type="entry name" value="HATPase_c"/>
    <property type="match status" value="1"/>
</dbReference>
<feature type="domain" description="PAS" evidence="8">
    <location>
        <begin position="519"/>
        <end position="563"/>
    </location>
</feature>
<dbReference type="GO" id="GO:0000155">
    <property type="term" value="F:phosphorelay sensor kinase activity"/>
    <property type="evidence" value="ECO:0007669"/>
    <property type="project" value="InterPro"/>
</dbReference>
<dbReference type="SMART" id="SM00091">
    <property type="entry name" value="PAS"/>
    <property type="match status" value="5"/>
</dbReference>
<feature type="domain" description="PAS" evidence="8">
    <location>
        <begin position="40"/>
        <end position="72"/>
    </location>
</feature>
<feature type="domain" description="PAC" evidence="9">
    <location>
        <begin position="466"/>
        <end position="518"/>
    </location>
</feature>
<dbReference type="PANTHER" id="PTHR43047:SF72">
    <property type="entry name" value="OSMOSENSING HISTIDINE PROTEIN KINASE SLN1"/>
    <property type="match status" value="1"/>
</dbReference>
<dbReference type="NCBIfam" id="TIGR00229">
    <property type="entry name" value="sensory_box"/>
    <property type="match status" value="5"/>
</dbReference>
<dbReference type="Gene3D" id="1.10.287.130">
    <property type="match status" value="1"/>
</dbReference>
<dbReference type="SMART" id="SM00086">
    <property type="entry name" value="PAC"/>
    <property type="match status" value="4"/>
</dbReference>
<dbReference type="CDD" id="cd00082">
    <property type="entry name" value="HisKA"/>
    <property type="match status" value="1"/>
</dbReference>
<dbReference type="EC" id="2.7.13.3" evidence="2"/>
<sequence length="900" mass="104032">MTKKEEQLKKKDDDLRELERIFHVFTEKSKEAVFLIYKDKIEYVNPALLKMSGYKEGELKSKSFLFLIVGPEKKKFKEQQKAHMLGKSFSHIGETKMLCRNNKEIDVEYAATLMKHKKGKAVLVAFRDISERKKAEYFLSLSEKKYRRLFEAAKDAILIVDYKTGKIIDANPFVQKLLDRPLEDVTGKEIWEISPFRNVVANRKQFRKLQKEKYIRYENLPLETSQGKFVPVEFISNVYKINNKPVIQCNIRDVAERKKAEERMRKSEEKLKIVTENIKDAVFAKDIDRRYTFVNSAAAEIIGLPIDKIIGKKAEEIFSKKNAQTIKKVDDINFKGQKVDQTEKMTIGKQERFLYTSQNPTRDKEGSIVGIVGIVRDITEENKTKEALKKSEERFRLVAETTNDLIYEWDIITDRLDWFGDIDSVLGYKKGGFPRTLKAWVGAIHPEDFKAVKEVIAQQRNVGGLTDIEYRIKKKDGSWRYWTDKGLIIADESGKPSKQVGACTDITESREVEEKLKRSEKKYRHLINTIDVGVYINTGGAHGQFLDINNAMINMFGYNREEFDKIRVSDLYQNPNDRKLYIDEVVKNGEARNRELFLKKKDGTRLTALVTAKAVFDERGRLKWTEGVIKDITEIKKAQEALKKTKEILEIEVQKRTKELADANEHLKELDRLKNMFMTSMSHELRTPLNSIIGFTDIMLDGFVGDVNPEQRKQLGIIKNSADYLLSLVNDIIDIGKIEAGKMDFDIKRFDAREMFEKIRNHFKLLAREKNVELLFNVPENLIIENDEKKIEQIIMNLVGNAIKFTDRGVVRVKVEQKDNKLKVSVQDTGIGIKKEDIDLLFQAFSRVETKNLPKREGTGIGLYLSQRIAKALGGEIRIKSEIGKGSEFTLFAPLKYDNF</sequence>
<dbReference type="PROSITE" id="PS50113">
    <property type="entry name" value="PAC"/>
    <property type="match status" value="3"/>
</dbReference>
<evidence type="ECO:0000313" key="11">
    <source>
        <dbReference type="Proteomes" id="UP000177579"/>
    </source>
</evidence>
<evidence type="ECO:0000256" key="2">
    <source>
        <dbReference type="ARBA" id="ARBA00012438"/>
    </source>
</evidence>
<feature type="domain" description="PAC" evidence="9">
    <location>
        <begin position="592"/>
        <end position="644"/>
    </location>
</feature>
<dbReference type="InterPro" id="IPR004358">
    <property type="entry name" value="Sig_transdc_His_kin-like_C"/>
</dbReference>
<dbReference type="InterPro" id="IPR003594">
    <property type="entry name" value="HATPase_dom"/>
</dbReference>
<dbReference type="SUPFAM" id="SSF55785">
    <property type="entry name" value="PYP-like sensor domain (PAS domain)"/>
    <property type="match status" value="5"/>
</dbReference>
<dbReference type="CDD" id="cd16922">
    <property type="entry name" value="HATPase_EvgS-ArcB-TorS-like"/>
    <property type="match status" value="1"/>
</dbReference>
<feature type="domain" description="PAS" evidence="8">
    <location>
        <begin position="142"/>
        <end position="188"/>
    </location>
</feature>
<dbReference type="SUPFAM" id="SSF47384">
    <property type="entry name" value="Homodimeric domain of signal transducing histidine kinase"/>
    <property type="match status" value="1"/>
</dbReference>
<dbReference type="GO" id="GO:0005886">
    <property type="term" value="C:plasma membrane"/>
    <property type="evidence" value="ECO:0007669"/>
    <property type="project" value="TreeGrafter"/>
</dbReference>
<gene>
    <name evidence="10" type="ORF">A2531_00100</name>
</gene>
<keyword evidence="4" id="KW-0808">Transferase</keyword>
<evidence type="ECO:0000313" key="10">
    <source>
        <dbReference type="EMBL" id="OGF40368.1"/>
    </source>
</evidence>
<feature type="domain" description="Histidine kinase" evidence="7">
    <location>
        <begin position="680"/>
        <end position="897"/>
    </location>
</feature>
<name>A0A1F5TN95_9BACT</name>
<dbReference type="EMBL" id="MFGO01000030">
    <property type="protein sequence ID" value="OGF40368.1"/>
    <property type="molecule type" value="Genomic_DNA"/>
</dbReference>
<evidence type="ECO:0000256" key="5">
    <source>
        <dbReference type="ARBA" id="ARBA00022777"/>
    </source>
</evidence>
<dbReference type="Gene3D" id="3.30.565.10">
    <property type="entry name" value="Histidine kinase-like ATPase, C-terminal domain"/>
    <property type="match status" value="1"/>
</dbReference>
<reference evidence="10 11" key="1">
    <citation type="journal article" date="2016" name="Nat. Commun.">
        <title>Thousands of microbial genomes shed light on interconnected biogeochemical processes in an aquifer system.</title>
        <authorList>
            <person name="Anantharaman K."/>
            <person name="Brown C.T."/>
            <person name="Hug L.A."/>
            <person name="Sharon I."/>
            <person name="Castelle C.J."/>
            <person name="Probst A.J."/>
            <person name="Thomas B.C."/>
            <person name="Singh A."/>
            <person name="Wilkins M.J."/>
            <person name="Karaoz U."/>
            <person name="Brodie E.L."/>
            <person name="Williams K.H."/>
            <person name="Hubbard S.S."/>
            <person name="Banfield J.F."/>
        </authorList>
    </citation>
    <scope>NUCLEOTIDE SEQUENCE [LARGE SCALE GENOMIC DNA]</scope>
</reference>
<evidence type="ECO:0000259" key="8">
    <source>
        <dbReference type="PROSITE" id="PS50112"/>
    </source>
</evidence>
<keyword evidence="6" id="KW-0175">Coiled coil</keyword>
<dbReference type="Pfam" id="PF13188">
    <property type="entry name" value="PAS_8"/>
    <property type="match status" value="1"/>
</dbReference>
<keyword evidence="5" id="KW-0418">Kinase</keyword>
<dbReference type="Pfam" id="PF08447">
    <property type="entry name" value="PAS_3"/>
    <property type="match status" value="1"/>
</dbReference>
<dbReference type="AlphaFoldDB" id="A0A1F5TN95"/>
<comment type="catalytic activity">
    <reaction evidence="1">
        <text>ATP + protein L-histidine = ADP + protein N-phospho-L-histidine.</text>
        <dbReference type="EC" id="2.7.13.3"/>
    </reaction>
</comment>
<dbReference type="Gene3D" id="3.30.450.20">
    <property type="entry name" value="PAS domain"/>
    <property type="match status" value="5"/>
</dbReference>